<dbReference type="AlphaFoldDB" id="A0A3T0E674"/>
<evidence type="ECO:0000256" key="1">
    <source>
        <dbReference type="SAM" id="MobiDB-lite"/>
    </source>
</evidence>
<dbReference type="SUPFAM" id="SSF50346">
    <property type="entry name" value="PRC-barrel domain"/>
    <property type="match status" value="1"/>
</dbReference>
<proteinExistence type="predicted"/>
<reference evidence="4 5" key="1">
    <citation type="submission" date="2016-12" db="EMBL/GenBank/DDBJ databases">
        <title>The genome of dimorphic prosthecate Glycocaulis alkaliphilus 6b-8t, isolated from crude oil dictates its adaptability in petroleum environments.</title>
        <authorList>
            <person name="Wu X.-L."/>
            <person name="Geng S."/>
        </authorList>
    </citation>
    <scope>NUCLEOTIDE SEQUENCE [LARGE SCALE GENOMIC DNA]</scope>
    <source>
        <strain evidence="4 5">6B-8</strain>
    </source>
</reference>
<evidence type="ECO:0000313" key="5">
    <source>
        <dbReference type="Proteomes" id="UP000286954"/>
    </source>
</evidence>
<keyword evidence="2" id="KW-0732">Signal</keyword>
<evidence type="ECO:0000313" key="4">
    <source>
        <dbReference type="EMBL" id="AZU02833.1"/>
    </source>
</evidence>
<gene>
    <name evidence="4" type="ORF">X907_0285</name>
</gene>
<sequence length="263" mass="28325">MEVDMKMFLKTCTIIATGGLLSPMAFADEPSSGNPDRSQEAREWAGDRADQAGNWASETGDTLGNAILPDRTRLTARTLTSTDLEYEGGSAPIRDLRMSTDGEIEAIVVAHGGFLGMFGDEVEVDAVSASVRHDLDDGEIVVEANITEAQMEAVAEGERSAMSLELVEERSDTALYYSDLSGAEVHGANGEAIAVIRDVELSADGRAEYAIVRDSGFFNMLGETGRLAFSDLSLEHNGDGWEVHARSITEADIERITEDDDAR</sequence>
<feature type="signal peptide" evidence="2">
    <location>
        <begin position="1"/>
        <end position="27"/>
    </location>
</feature>
<evidence type="ECO:0000259" key="3">
    <source>
        <dbReference type="Pfam" id="PF05239"/>
    </source>
</evidence>
<feature type="region of interest" description="Disordered" evidence="1">
    <location>
        <begin position="26"/>
        <end position="48"/>
    </location>
</feature>
<dbReference type="OrthoDB" id="7629886at2"/>
<dbReference type="Proteomes" id="UP000286954">
    <property type="component" value="Chromosome"/>
</dbReference>
<name>A0A3T0E674_9PROT</name>
<feature type="domain" description="PRC-barrel" evidence="3">
    <location>
        <begin position="173"/>
        <end position="219"/>
    </location>
</feature>
<evidence type="ECO:0000256" key="2">
    <source>
        <dbReference type="SAM" id="SignalP"/>
    </source>
</evidence>
<dbReference type="EMBL" id="CP018911">
    <property type="protein sequence ID" value="AZU02833.1"/>
    <property type="molecule type" value="Genomic_DNA"/>
</dbReference>
<feature type="compositionally biased region" description="Basic and acidic residues" evidence="1">
    <location>
        <begin position="37"/>
        <end position="48"/>
    </location>
</feature>
<accession>A0A3T0E674</accession>
<dbReference type="InterPro" id="IPR027275">
    <property type="entry name" value="PRC-brl_dom"/>
</dbReference>
<keyword evidence="5" id="KW-1185">Reference proteome</keyword>
<protein>
    <submittedName>
        <fullName evidence="4">PRC-barrel domain-containing protein</fullName>
    </submittedName>
</protein>
<feature type="chain" id="PRO_5019157108" evidence="2">
    <location>
        <begin position="28"/>
        <end position="263"/>
    </location>
</feature>
<dbReference type="Pfam" id="PF05239">
    <property type="entry name" value="PRC"/>
    <property type="match status" value="1"/>
</dbReference>
<organism evidence="4 5">
    <name type="scientific">Glycocaulis alkaliphilus</name>
    <dbReference type="NCBI Taxonomy" id="1434191"/>
    <lineage>
        <taxon>Bacteria</taxon>
        <taxon>Pseudomonadati</taxon>
        <taxon>Pseudomonadota</taxon>
        <taxon>Alphaproteobacteria</taxon>
        <taxon>Maricaulales</taxon>
        <taxon>Maricaulaceae</taxon>
        <taxon>Glycocaulis</taxon>
    </lineage>
</organism>
<dbReference type="InterPro" id="IPR011033">
    <property type="entry name" value="PRC_barrel-like_sf"/>
</dbReference>
<dbReference type="KEGG" id="gak:X907_0285"/>
<dbReference type="Gene3D" id="2.30.30.240">
    <property type="entry name" value="PRC-barrel domain"/>
    <property type="match status" value="2"/>
</dbReference>